<dbReference type="Pfam" id="PF23790">
    <property type="entry name" value="Kyano_Gp96"/>
    <property type="match status" value="1"/>
</dbReference>
<dbReference type="RefSeq" id="YP_007001576.1">
    <property type="nucleotide sequence ID" value="NC_019443.1"/>
</dbReference>
<sequence>MRKIETQMNNAIRNGSNFSSSNTSVTHDNGEAFVYLHGNHIATVKENSILLIDGGWQSNTTKSRLNALLDEFSYGMRVFQKQFEWFVGYKNVKEDFYNGIELAID</sequence>
<organism evidence="2 3">
    <name type="scientific">Synechococcus phage metaG-MbCM1</name>
    <dbReference type="NCBI Taxonomy" id="1079999"/>
    <lineage>
        <taxon>Viruses</taxon>
        <taxon>Duplodnaviria</taxon>
        <taxon>Heunggongvirae</taxon>
        <taxon>Uroviricota</taxon>
        <taxon>Caudoviricetes</taxon>
        <taxon>Pantevenvirales</taxon>
        <taxon>Kyanoviridae</taxon>
        <taxon>Galenevirus</taxon>
        <taxon>Galenevirus mbcm1</taxon>
    </lineage>
</organism>
<feature type="region of interest" description="Disordered" evidence="1">
    <location>
        <begin position="1"/>
        <end position="23"/>
    </location>
</feature>
<reference evidence="2 3" key="1">
    <citation type="submission" date="2011-07" db="EMBL/GenBank/DDBJ databases">
        <title>Viral Tagging: a high-throughput approach to explore virus-host interactions.</title>
        <authorList>
            <person name="Deng L."/>
            <person name="Sullivan M.B."/>
            <person name="Poulos B."/>
            <person name="Ignacio Espinoza J.C."/>
        </authorList>
    </citation>
    <scope>NUCLEOTIDE SEQUENCE [LARGE SCALE GENOMIC DNA]</scope>
</reference>
<evidence type="ECO:0000256" key="1">
    <source>
        <dbReference type="SAM" id="MobiDB-lite"/>
    </source>
</evidence>
<dbReference type="InterPro" id="IPR057004">
    <property type="entry name" value="Gp90-like"/>
</dbReference>
<name>H8ZN64_9CAUD</name>
<dbReference type="OrthoDB" id="18760at10239"/>
<accession>H8ZN64</accession>
<dbReference type="GeneID" id="14005349"/>
<evidence type="ECO:0000313" key="2">
    <source>
        <dbReference type="EMBL" id="AFD02925.1"/>
    </source>
</evidence>
<dbReference type="KEGG" id="vg:14005349"/>
<keyword evidence="3" id="KW-1185">Reference proteome</keyword>
<protein>
    <submittedName>
        <fullName evidence="2">Uncharacterized protein</fullName>
    </submittedName>
</protein>
<proteinExistence type="predicted"/>
<dbReference type="EMBL" id="JN371769">
    <property type="protein sequence ID" value="AFD02925.1"/>
    <property type="molecule type" value="Genomic_DNA"/>
</dbReference>
<evidence type="ECO:0000313" key="3">
    <source>
        <dbReference type="Proteomes" id="UP000007597"/>
    </source>
</evidence>
<dbReference type="Proteomes" id="UP000007597">
    <property type="component" value="Segment"/>
</dbReference>